<keyword evidence="2" id="KW-0067">ATP-binding</keyword>
<dbReference type="Proteomes" id="UP000613580">
    <property type="component" value="Unassembled WGS sequence"/>
</dbReference>
<dbReference type="InterPro" id="IPR011704">
    <property type="entry name" value="ATPase_dyneun-rel_AAA"/>
</dbReference>
<feature type="compositionally biased region" description="Basic and acidic residues" evidence="3">
    <location>
        <begin position="2195"/>
        <end position="2213"/>
    </location>
</feature>
<dbReference type="GO" id="GO:0030687">
    <property type="term" value="C:preribosome, large subunit precursor"/>
    <property type="evidence" value="ECO:0007669"/>
    <property type="project" value="TreeGrafter"/>
</dbReference>
<evidence type="ECO:0000256" key="1">
    <source>
        <dbReference type="ARBA" id="ARBA00022741"/>
    </source>
</evidence>
<name>A0A8H6T1G6_MYCCL</name>
<dbReference type="PANTHER" id="PTHR48103">
    <property type="entry name" value="MIDASIN-RELATED"/>
    <property type="match status" value="1"/>
</dbReference>
<sequence>MIAFNSALNTEVSVKRSFGRSGHPWEFNLRDVLRWASLLQTVKPAMVPADLLRVVYLDRFRDADDKRRAQELFDRIFQAESSQRTPIWALSPGHVQIGAFHSPRHNLATRARPNRVLTSHLAGLESIGHCVSQSWLAIVTGGHDSGKTELIRTLADLSGQSLRRVSLNSATDTMDILGSFEQVDRNAYVADLVSELLSVADSHFNSIAGSNSQIHLARDSLCASVTTGHGILAAVSALVDSLAPIAESSKLRSLEADIRQAVQSRHAAGRFEWVDGPLIRAMKQGHWIVLDGANLCSPSVLDRLNSLCEPNGFLTLSERGFVDGAVQVLKPHPNFRIFMTVDPQYGELSRAMRNRGIEVHLEVPVALDDVLVLQDQRRLPFGDVDAAEFDGMRRGVAHVRASDLRESLPSALALDHHSALSALMNYPGHNENSNAFFPFLARSIPVPHRSLFRRILAHPTSAVLELLDRVPTKYLEPAILSSWDAYVQASGAPMEFVSAQPFSLFTSYADAKPLLLALDLDVELFMHAQGGSPPFQSSNKSSGSARASAEIESVILAAQSFAVSTLQQLATIDVTHHVAPMEISSAVLKYANELRNILSKAHFDYSAVHVITEWLVAALKDGRVESSVLESHAVALQQIISLSSGLGIQEIWRRFATTLFQFDPRLVRLHDLAACLDSTPENQALRRKCLDVLCLCSLPNQPLDEALEKLQKDVLAHLEEGAGEVVRSDKSVDISSLAAELALIAHPKNIANTMTQLFETECMRSSNPLLHLVGYQHLAWAFDAGLEHFGPLVRVQTQWLNDIWTTTHNEGPALLFKPFQLRSVFEACDVKGSSLANLVVFEQQIQRHARLAALESEQTETRLSQLTSMLRQSISMICGCFVEGEVMTESLGGILDIISAAQNQPFRDTATRFLRPTLERLLAQPTVQQLGSSWIALSRVVFELFVPDAPVDPAAMQNFATGFWTRHAETLEEQISLHARLEQLTTGIRDNVIVRYLEAQLTETRARILTLPTVAKREDVARLQLFWSEVVQFQAHRLDSVYPDFGDLSAPLKLATLFLRLGLRLICARTQSSLDLDRFSMALVSFPSIYAATLLLDLPAVTTTPFRHVLLNLSAASQMADPLGSRLHVIETSYAQAYSLWSIDRSRMETEEAASSSLYRRKDYDDVGDAELEEREFLSLFPSFEDVFDAQNGSSPAKVESSHVSTDEMAKLTKLHFELFGDVASVSRAEFGHLRLETIEGLLKTRFPSLSDSLDGESLPLQLSLLGSRLRSLHTQSSTAYNFYVDENIAEAKRANAVVVALKVRLQALINEWPDQMVLHHLVERCDAVVALDVGSPIAKILSALEQLLLQTADWEVYSNRHNTLKDHQTALTNLIVDWRRMELSCWNGLLQSQANTFEAGVAEWWFHLYNATVRGALDATEQDGVDKYLESLIPLLDDFLRNGPLGQFQNRMRLIRTFAMFCKHLAASKSGKQQDTLARVARILDATRSYFALFSAGAAAALSDQRAALEKELRGFIKLASWKDVNVQALKASAQRTHHQLYKLIRKFRDILRQPVANCMHVAPAKDAETKELLIHSPSILIPDAIPVFPGPEAASEKPHLLNLNRTFSTLGAILSTQVSPLIATHSALVVDDLAVNIIVTSKELAAVAIPNVPAEKKEKFHKALNQLKRAGFSATPKPDVLARQSDLRWLREQLAMKHSTEDAIKAEEYFNRLTGLLPGLRSSLSNHHPDLVTRDLQKGVMFVESVFAMALDARARLSDASALFEQLSRLTRRLRLLVSHPVITCHGPQLAVELRDLHHILFEFGGILKETLDGIDAFDAVRGSRSALSSEISSLEFANSALCSGIKTVSENVALSSYPILLQDEQTVVNDVLAHLAHAQELLKSWLVAHSSFRYLISRVDSWLGSRVVPSFASAEAAVNHQNTDVVIDLLLVHVQSLVPTSPAPDIEDAQQDRYIQTSYHAMRNMTQLLKLGQTTECLDQVILQLAVHGGAHIASRIQRFLPFLELYLQLAENQVIAHCEWTKALFKLDLVLCSIASTIAKDGFCQPPEGDADNSGGQTADASGGVGLGAGEGSENVSKEIEEESQVEGLKGDDENDGPQDHGADDDAIEMDEDIGGQLEDVPDEGKEEEEKENEDGSEADPEEQLGDLDASDPSAVDEKLWGDEKGPEDSSQKDDKTNKDHSEQQSGDSEVVAKEGEQQPKSKDKKEEGEQASEPPSTEPENDVNDGGIEDEDEQPDVSGAPMQDYMQDADTLDLPDDIDFGNDQEEPTADQEMEDDGPDDDEAMDDQDQADHETPHEPESMPENAPSENDPEDTDVQMQTAEQEPAEESPEDKDPDSAVAQPDVTAGDGDGDPNEQTGDPVGQSSSTGQAGSAAGAAGHQAASEDKMESREGPLHSEEQAQEDTAQAADATAGTAPSGSQEGQAQSQSNLSPLTTNPLRSLGDALKEVRQRFDDILEATSDGTHDNVKPMDDDIAAQAEYLRPDDDDHDLALGPAGDEQVAKLNELTLLDDIPGTDVVPMDEPTSVARDEHVDGAIVQDTVPSSQRHATVKELSLKAEIDSEDDAQAEVELRKWQADGVPAEGAERIWRIYEALTHDLAYALCEQLRLILEPTLATRLKGDYRTGKRLNMKKIISYIASDYTKDKIWLRRTRPSQREYQVLISLDDSKSMAESHSVHLAFQTLALVAKSLTRLEAGDVAIAKFGQHVDILHGFDEGPFTDQAGMKLMNAFRFDQKATNMLSLVETSLRAFEAGRERRAMSSSTAADLWQLQFIISDGVWQGHQNHDKLRTMLRRAEEQRVMIVFIIVDALHASGSDRSILKMEKAEYKNVDGRMELQLERYLDFVPFRVLCCSAVC</sequence>
<evidence type="ECO:0000256" key="2">
    <source>
        <dbReference type="ARBA" id="ARBA00022840"/>
    </source>
</evidence>
<feature type="compositionally biased region" description="Acidic residues" evidence="3">
    <location>
        <begin position="2329"/>
        <end position="2339"/>
    </location>
</feature>
<feature type="compositionally biased region" description="Basic and acidic residues" evidence="3">
    <location>
        <begin position="2160"/>
        <end position="2187"/>
    </location>
</feature>
<feature type="domain" description="ATPase dynein-related AAA" evidence="4">
    <location>
        <begin position="257"/>
        <end position="352"/>
    </location>
</feature>
<dbReference type="InterPro" id="IPR040848">
    <property type="entry name" value="AAA_lid_7"/>
</dbReference>
<keyword evidence="7" id="KW-1185">Reference proteome</keyword>
<dbReference type="GO" id="GO:0005634">
    <property type="term" value="C:nucleus"/>
    <property type="evidence" value="ECO:0007669"/>
    <property type="project" value="TreeGrafter"/>
</dbReference>
<dbReference type="Pfam" id="PF07728">
    <property type="entry name" value="AAA_5"/>
    <property type="match status" value="1"/>
</dbReference>
<comment type="caution">
    <text evidence="6">The sequence shown here is derived from an EMBL/GenBank/DDBJ whole genome shotgun (WGS) entry which is preliminary data.</text>
</comment>
<feature type="domain" description="Midasin AAA lid" evidence="5">
    <location>
        <begin position="1"/>
        <end position="79"/>
    </location>
</feature>
<feature type="region of interest" description="Disordered" evidence="3">
    <location>
        <begin position="2047"/>
        <end position="2450"/>
    </location>
</feature>
<protein>
    <submittedName>
        <fullName evidence="6">Midasin</fullName>
    </submittedName>
</protein>
<dbReference type="GO" id="GO:0000055">
    <property type="term" value="P:ribosomal large subunit export from nucleus"/>
    <property type="evidence" value="ECO:0007669"/>
    <property type="project" value="TreeGrafter"/>
</dbReference>
<dbReference type="EMBL" id="JACAZE010000008">
    <property type="protein sequence ID" value="KAF7308632.1"/>
    <property type="molecule type" value="Genomic_DNA"/>
</dbReference>
<dbReference type="OrthoDB" id="5186at2759"/>
<evidence type="ECO:0000313" key="7">
    <source>
        <dbReference type="Proteomes" id="UP000613580"/>
    </source>
</evidence>
<dbReference type="GO" id="GO:0000027">
    <property type="term" value="P:ribosomal large subunit assembly"/>
    <property type="evidence" value="ECO:0007669"/>
    <property type="project" value="TreeGrafter"/>
</dbReference>
<feature type="compositionally biased region" description="Low complexity" evidence="3">
    <location>
        <begin position="2367"/>
        <end position="2386"/>
    </location>
</feature>
<feature type="compositionally biased region" description="Acidic residues" evidence="3">
    <location>
        <begin position="2224"/>
        <end position="2240"/>
    </location>
</feature>
<evidence type="ECO:0000313" key="6">
    <source>
        <dbReference type="EMBL" id="KAF7308632.1"/>
    </source>
</evidence>
<dbReference type="PANTHER" id="PTHR48103:SF2">
    <property type="entry name" value="MIDASIN"/>
    <property type="match status" value="1"/>
</dbReference>
<feature type="compositionally biased region" description="Basic and acidic residues" evidence="3">
    <location>
        <begin position="2294"/>
        <end position="2304"/>
    </location>
</feature>
<feature type="compositionally biased region" description="Acidic residues" evidence="3">
    <location>
        <begin position="2109"/>
        <end position="2154"/>
    </location>
</feature>
<evidence type="ECO:0000256" key="3">
    <source>
        <dbReference type="SAM" id="MobiDB-lite"/>
    </source>
</evidence>
<dbReference type="SUPFAM" id="SSF52540">
    <property type="entry name" value="P-loop containing nucleoside triphosphate hydrolases"/>
    <property type="match status" value="1"/>
</dbReference>
<evidence type="ECO:0000259" key="5">
    <source>
        <dbReference type="Pfam" id="PF17867"/>
    </source>
</evidence>
<organism evidence="6 7">
    <name type="scientific">Mycena chlorophos</name>
    <name type="common">Agaric fungus</name>
    <name type="synonym">Agaricus chlorophos</name>
    <dbReference type="NCBI Taxonomy" id="658473"/>
    <lineage>
        <taxon>Eukaryota</taxon>
        <taxon>Fungi</taxon>
        <taxon>Dikarya</taxon>
        <taxon>Basidiomycota</taxon>
        <taxon>Agaricomycotina</taxon>
        <taxon>Agaricomycetes</taxon>
        <taxon>Agaricomycetidae</taxon>
        <taxon>Agaricales</taxon>
        <taxon>Marasmiineae</taxon>
        <taxon>Mycenaceae</taxon>
        <taxon>Mycena</taxon>
    </lineage>
</organism>
<feature type="compositionally biased region" description="Acidic residues" evidence="3">
    <location>
        <begin position="2255"/>
        <end position="2293"/>
    </location>
</feature>
<proteinExistence type="predicted"/>
<dbReference type="GO" id="GO:0016887">
    <property type="term" value="F:ATP hydrolysis activity"/>
    <property type="evidence" value="ECO:0007669"/>
    <property type="project" value="InterPro"/>
</dbReference>
<accession>A0A8H6T1G6</accession>
<dbReference type="GO" id="GO:0005524">
    <property type="term" value="F:ATP binding"/>
    <property type="evidence" value="ECO:0007669"/>
    <property type="project" value="UniProtKB-KW"/>
</dbReference>
<dbReference type="Pfam" id="PF17867">
    <property type="entry name" value="AAA_lid_7"/>
    <property type="match status" value="1"/>
</dbReference>
<dbReference type="InterPro" id="IPR027417">
    <property type="entry name" value="P-loop_NTPase"/>
</dbReference>
<feature type="compositionally biased region" description="Low complexity" evidence="3">
    <location>
        <begin position="2407"/>
        <end position="2433"/>
    </location>
</feature>
<feature type="compositionally biased region" description="Polar residues" evidence="3">
    <location>
        <begin position="2434"/>
        <end position="2443"/>
    </location>
</feature>
<reference evidence="6" key="1">
    <citation type="submission" date="2020-05" db="EMBL/GenBank/DDBJ databases">
        <title>Mycena genomes resolve the evolution of fungal bioluminescence.</title>
        <authorList>
            <person name="Tsai I.J."/>
        </authorList>
    </citation>
    <scope>NUCLEOTIDE SEQUENCE</scope>
    <source>
        <strain evidence="6">110903Hualien_Pintung</strain>
    </source>
</reference>
<keyword evidence="1" id="KW-0547">Nucleotide-binding</keyword>
<dbReference type="Gene3D" id="3.40.50.300">
    <property type="entry name" value="P-loop containing nucleotide triphosphate hydrolases"/>
    <property type="match status" value="1"/>
</dbReference>
<evidence type="ECO:0000259" key="4">
    <source>
        <dbReference type="Pfam" id="PF07728"/>
    </source>
</evidence>
<gene>
    <name evidence="6" type="ORF">HMN09_00712500</name>
</gene>
<feature type="compositionally biased region" description="Basic and acidic residues" evidence="3">
    <location>
        <begin position="2387"/>
        <end position="2403"/>
    </location>
</feature>